<evidence type="ECO:0000313" key="7">
    <source>
        <dbReference type="Proteomes" id="UP000239494"/>
    </source>
</evidence>
<dbReference type="PANTHER" id="PTHR30055">
    <property type="entry name" value="HTH-TYPE TRANSCRIPTIONAL REGULATOR RUTR"/>
    <property type="match status" value="1"/>
</dbReference>
<keyword evidence="2 4" id="KW-0238">DNA-binding</keyword>
<proteinExistence type="predicted"/>
<dbReference type="Gene3D" id="1.10.357.10">
    <property type="entry name" value="Tetracycline Repressor, domain 2"/>
    <property type="match status" value="1"/>
</dbReference>
<evidence type="ECO:0000259" key="5">
    <source>
        <dbReference type="PROSITE" id="PS50977"/>
    </source>
</evidence>
<accession>A0A2T0SKX4</accession>
<dbReference type="GO" id="GO:0000976">
    <property type="term" value="F:transcription cis-regulatory region binding"/>
    <property type="evidence" value="ECO:0007669"/>
    <property type="project" value="TreeGrafter"/>
</dbReference>
<keyword evidence="3" id="KW-0804">Transcription</keyword>
<dbReference type="PROSITE" id="PS50977">
    <property type="entry name" value="HTH_TETR_2"/>
    <property type="match status" value="1"/>
</dbReference>
<dbReference type="Proteomes" id="UP000239494">
    <property type="component" value="Unassembled WGS sequence"/>
</dbReference>
<dbReference type="Gene3D" id="1.10.10.60">
    <property type="entry name" value="Homeodomain-like"/>
    <property type="match status" value="1"/>
</dbReference>
<dbReference type="RefSeq" id="WP_245887409.1">
    <property type="nucleotide sequence ID" value="NZ_PVTF01000018.1"/>
</dbReference>
<dbReference type="InterPro" id="IPR036271">
    <property type="entry name" value="Tet_transcr_reg_TetR-rel_C_sf"/>
</dbReference>
<dbReference type="InterPro" id="IPR023772">
    <property type="entry name" value="DNA-bd_HTH_TetR-type_CS"/>
</dbReference>
<sequence>MSTESPHRFDVVWTRRAQENHRQRPSLSSDRIVGAALRIADQEGVGALSMRRIATELGSGTTSLYRHVAGKDDLIDLMVDAVYGEVELPVRPSGQWRTDLRFVAHTSRTMMRRHPWLAAEAASRPAIGPNALRHLDFALTAAGGVSKDITRASSLLGAVGNYVLGAVVNELAEQEARRRTGLTEEEWRAAVSPYISDVVASGRYPEVNRRISDAEDLDHDEQFEFGLDCLLDGIAARAGVAG</sequence>
<dbReference type="GO" id="GO:0045892">
    <property type="term" value="P:negative regulation of DNA-templated transcription"/>
    <property type="evidence" value="ECO:0007669"/>
    <property type="project" value="InterPro"/>
</dbReference>
<evidence type="ECO:0000256" key="2">
    <source>
        <dbReference type="ARBA" id="ARBA00023125"/>
    </source>
</evidence>
<evidence type="ECO:0000256" key="3">
    <source>
        <dbReference type="ARBA" id="ARBA00023163"/>
    </source>
</evidence>
<dbReference type="Pfam" id="PF00440">
    <property type="entry name" value="TetR_N"/>
    <property type="match status" value="1"/>
</dbReference>
<dbReference type="InterPro" id="IPR004111">
    <property type="entry name" value="Repressor_TetR_C"/>
</dbReference>
<dbReference type="Pfam" id="PF02909">
    <property type="entry name" value="TetR_C_1"/>
    <property type="match status" value="1"/>
</dbReference>
<evidence type="ECO:0000313" key="6">
    <source>
        <dbReference type="EMBL" id="PRY34045.1"/>
    </source>
</evidence>
<feature type="domain" description="HTH tetR-type" evidence="5">
    <location>
        <begin position="26"/>
        <end position="86"/>
    </location>
</feature>
<dbReference type="AlphaFoldDB" id="A0A2T0SKX4"/>
<dbReference type="PANTHER" id="PTHR30055:SF151">
    <property type="entry name" value="TRANSCRIPTIONAL REGULATORY PROTEIN"/>
    <property type="match status" value="1"/>
</dbReference>
<gene>
    <name evidence="6" type="ORF">CLV43_11871</name>
</gene>
<reference evidence="6 7" key="1">
    <citation type="submission" date="2018-03" db="EMBL/GenBank/DDBJ databases">
        <title>Genomic Encyclopedia of Archaeal and Bacterial Type Strains, Phase II (KMG-II): from individual species to whole genera.</title>
        <authorList>
            <person name="Goeker M."/>
        </authorList>
    </citation>
    <scope>NUCLEOTIDE SEQUENCE [LARGE SCALE GENOMIC DNA]</scope>
    <source>
        <strain evidence="6 7">DSM 44720</strain>
    </source>
</reference>
<dbReference type="InterPro" id="IPR001647">
    <property type="entry name" value="HTH_TetR"/>
</dbReference>
<dbReference type="EMBL" id="PVTF01000018">
    <property type="protein sequence ID" value="PRY34045.1"/>
    <property type="molecule type" value="Genomic_DNA"/>
</dbReference>
<dbReference type="InterPro" id="IPR050109">
    <property type="entry name" value="HTH-type_TetR-like_transc_reg"/>
</dbReference>
<organism evidence="6 7">
    <name type="scientific">Umezawaea tangerina</name>
    <dbReference type="NCBI Taxonomy" id="84725"/>
    <lineage>
        <taxon>Bacteria</taxon>
        <taxon>Bacillati</taxon>
        <taxon>Actinomycetota</taxon>
        <taxon>Actinomycetes</taxon>
        <taxon>Pseudonocardiales</taxon>
        <taxon>Pseudonocardiaceae</taxon>
        <taxon>Umezawaea</taxon>
    </lineage>
</organism>
<dbReference type="GO" id="GO:0003700">
    <property type="term" value="F:DNA-binding transcription factor activity"/>
    <property type="evidence" value="ECO:0007669"/>
    <property type="project" value="TreeGrafter"/>
</dbReference>
<dbReference type="PROSITE" id="PS01081">
    <property type="entry name" value="HTH_TETR_1"/>
    <property type="match status" value="1"/>
</dbReference>
<dbReference type="InterPro" id="IPR009057">
    <property type="entry name" value="Homeodomain-like_sf"/>
</dbReference>
<keyword evidence="7" id="KW-1185">Reference proteome</keyword>
<keyword evidence="1" id="KW-0805">Transcription regulation</keyword>
<evidence type="ECO:0000256" key="1">
    <source>
        <dbReference type="ARBA" id="ARBA00023015"/>
    </source>
</evidence>
<name>A0A2T0SKX4_9PSEU</name>
<evidence type="ECO:0000256" key="4">
    <source>
        <dbReference type="PROSITE-ProRule" id="PRU00335"/>
    </source>
</evidence>
<dbReference type="SUPFAM" id="SSF48498">
    <property type="entry name" value="Tetracyclin repressor-like, C-terminal domain"/>
    <property type="match status" value="1"/>
</dbReference>
<comment type="caution">
    <text evidence="6">The sequence shown here is derived from an EMBL/GenBank/DDBJ whole genome shotgun (WGS) entry which is preliminary data.</text>
</comment>
<protein>
    <submittedName>
        <fullName evidence="6">TetR family transcriptional regulator</fullName>
    </submittedName>
</protein>
<feature type="DNA-binding region" description="H-T-H motif" evidence="4">
    <location>
        <begin position="49"/>
        <end position="68"/>
    </location>
</feature>
<dbReference type="SUPFAM" id="SSF46689">
    <property type="entry name" value="Homeodomain-like"/>
    <property type="match status" value="1"/>
</dbReference>